<keyword evidence="1" id="KW-0812">Transmembrane</keyword>
<protein>
    <submittedName>
        <fullName evidence="2">Uncharacterized protein</fullName>
    </submittedName>
</protein>
<dbReference type="SUPFAM" id="SSF82171">
    <property type="entry name" value="DPP6 N-terminal domain-like"/>
    <property type="match status" value="1"/>
</dbReference>
<evidence type="ECO:0000313" key="2">
    <source>
        <dbReference type="EMBL" id="GAA4128869.1"/>
    </source>
</evidence>
<feature type="transmembrane region" description="Helical" evidence="1">
    <location>
        <begin position="40"/>
        <end position="60"/>
    </location>
</feature>
<evidence type="ECO:0000256" key="1">
    <source>
        <dbReference type="SAM" id="Phobius"/>
    </source>
</evidence>
<dbReference type="RefSeq" id="WP_344735375.1">
    <property type="nucleotide sequence ID" value="NZ_BAAAZH010000033.1"/>
</dbReference>
<proteinExistence type="predicted"/>
<keyword evidence="1" id="KW-1133">Transmembrane helix</keyword>
<reference evidence="3" key="1">
    <citation type="journal article" date="2019" name="Int. J. Syst. Evol. Microbiol.">
        <title>The Global Catalogue of Microorganisms (GCM) 10K type strain sequencing project: providing services to taxonomists for standard genome sequencing and annotation.</title>
        <authorList>
            <consortium name="The Broad Institute Genomics Platform"/>
            <consortium name="The Broad Institute Genome Sequencing Center for Infectious Disease"/>
            <person name="Wu L."/>
            <person name="Ma J."/>
        </authorList>
    </citation>
    <scope>NUCLEOTIDE SEQUENCE [LARGE SCALE GENOMIC DNA]</scope>
    <source>
        <strain evidence="3">JCM 16703</strain>
    </source>
</reference>
<dbReference type="Proteomes" id="UP001501495">
    <property type="component" value="Unassembled WGS sequence"/>
</dbReference>
<evidence type="ECO:0000313" key="3">
    <source>
        <dbReference type="Proteomes" id="UP001501495"/>
    </source>
</evidence>
<accession>A0ABP7Y0D9</accession>
<comment type="caution">
    <text evidence="2">The sequence shown here is derived from an EMBL/GenBank/DDBJ whole genome shotgun (WGS) entry which is preliminary data.</text>
</comment>
<organism evidence="2 3">
    <name type="scientific">Nocardioides fonticola</name>
    <dbReference type="NCBI Taxonomy" id="450363"/>
    <lineage>
        <taxon>Bacteria</taxon>
        <taxon>Bacillati</taxon>
        <taxon>Actinomycetota</taxon>
        <taxon>Actinomycetes</taxon>
        <taxon>Propionibacteriales</taxon>
        <taxon>Nocardioidaceae</taxon>
        <taxon>Nocardioides</taxon>
    </lineage>
</organism>
<gene>
    <name evidence="2" type="ORF">GCM10022215_40830</name>
</gene>
<keyword evidence="1" id="KW-0472">Membrane</keyword>
<keyword evidence="3" id="KW-1185">Reference proteome</keyword>
<sequence>MTPTDLPDLLRRRADAPSFRPVDLDAVVRSGTRLRRRRRAGTAVAGLALAGLIGGSVALLTSPDAPRAVDPAGSVSPGDRPLSYALDGVLHVGDRTITPDGGIATYVEVGDGFGVVGTDGRVRLIDGSTGTATLLSTEGPALTGAFVRLATDGRWLAWAAPQDAGRAVVHFHDTVSGTGRVLTIDLDDQRSEQSALVSLDAGRAYLVTAEGPVEVSIPAPDEEPRVVALAGRLPGGQTFVDARGGTIARYEDGLLAGPSWDLARPPGDGPAVLESTGVLSPDGSAFAPDADTIRIVTLDGADETPDVGRRYAFFSTVYRWLDDDTVAVIADEKREGPYALLRCSVTSGSPGACSTEVTLPDPDGLQLPVGTPIG</sequence>
<dbReference type="EMBL" id="BAAAZH010000033">
    <property type="protein sequence ID" value="GAA4128869.1"/>
    <property type="molecule type" value="Genomic_DNA"/>
</dbReference>
<name>A0ABP7Y0D9_9ACTN</name>